<dbReference type="InterPro" id="IPR036515">
    <property type="entry name" value="Transposase_17_sf"/>
</dbReference>
<dbReference type="GO" id="GO:0003677">
    <property type="term" value="F:DNA binding"/>
    <property type="evidence" value="ECO:0007669"/>
    <property type="project" value="InterPro"/>
</dbReference>
<dbReference type="Pfam" id="PF01797">
    <property type="entry name" value="Y1_Tnp"/>
    <property type="match status" value="1"/>
</dbReference>
<evidence type="ECO:0000313" key="3">
    <source>
        <dbReference type="Proteomes" id="UP000179270"/>
    </source>
</evidence>
<dbReference type="Gene3D" id="3.30.70.1290">
    <property type="entry name" value="Transposase IS200-like"/>
    <property type="match status" value="1"/>
</dbReference>
<dbReference type="GO" id="GO:0006313">
    <property type="term" value="P:DNA transposition"/>
    <property type="evidence" value="ECO:0007669"/>
    <property type="project" value="InterPro"/>
</dbReference>
<dbReference type="Proteomes" id="UP000179270">
    <property type="component" value="Unassembled WGS sequence"/>
</dbReference>
<gene>
    <name evidence="2" type="ORF">A3A74_07835</name>
</gene>
<dbReference type="AlphaFoldDB" id="A0A1F7I8H2"/>
<proteinExistence type="predicted"/>
<feature type="domain" description="Transposase IS200-like" evidence="1">
    <location>
        <begin position="9"/>
        <end position="152"/>
    </location>
</feature>
<dbReference type="PANTHER" id="PTHR34322:SF2">
    <property type="entry name" value="TRANSPOSASE IS200-LIKE DOMAIN-CONTAINING PROTEIN"/>
    <property type="match status" value="1"/>
</dbReference>
<dbReference type="SUPFAM" id="SSF143422">
    <property type="entry name" value="Transposase IS200-like"/>
    <property type="match status" value="1"/>
</dbReference>
<evidence type="ECO:0000259" key="1">
    <source>
        <dbReference type="SMART" id="SM01321"/>
    </source>
</evidence>
<dbReference type="SMART" id="SM01321">
    <property type="entry name" value="Y1_Tnp"/>
    <property type="match status" value="1"/>
</dbReference>
<comment type="caution">
    <text evidence="2">The sequence shown here is derived from an EMBL/GenBank/DDBJ whole genome shotgun (WGS) entry which is preliminary data.</text>
</comment>
<dbReference type="PANTHER" id="PTHR34322">
    <property type="entry name" value="TRANSPOSASE, Y1_TNP DOMAIN-CONTAINING"/>
    <property type="match status" value="1"/>
</dbReference>
<protein>
    <recommendedName>
        <fullName evidence="1">Transposase IS200-like domain-containing protein</fullName>
    </recommendedName>
</protein>
<dbReference type="GO" id="GO:0004803">
    <property type="term" value="F:transposase activity"/>
    <property type="evidence" value="ECO:0007669"/>
    <property type="project" value="InterPro"/>
</dbReference>
<name>A0A1F7I8H2_9BACT</name>
<dbReference type="EMBL" id="MGAF01000046">
    <property type="protein sequence ID" value="OGK39667.1"/>
    <property type="molecule type" value="Genomic_DNA"/>
</dbReference>
<evidence type="ECO:0000313" key="2">
    <source>
        <dbReference type="EMBL" id="OGK39667.1"/>
    </source>
</evidence>
<accession>A0A1F7I8H2</accession>
<sequence length="226" mass="27089">MPGRLEPFINNYTYHVFNKTLNSQRIFDDYNCETFLTAVGYYRSSKARVSLSHFKRMPPNFQQELLNITSQSKFFRIEILAYCLMPTHYHFLLRQKQTSGIPKFMADLGNSFTKYHNIKNGKNGPLFIPRFKAERVVTEAQLKHVCRYIYLNPYSGKLVPYIAELENYKWSSFKEYLYKDKLFLSNPELVMKLFGNDPVRFKKFVFDQADYQKSFEYIKYAEKWLR</sequence>
<organism evidence="2 3">
    <name type="scientific">Candidatus Roizmanbacteria bacterium RIFCSPLOWO2_01_FULL_35_13</name>
    <dbReference type="NCBI Taxonomy" id="1802055"/>
    <lineage>
        <taxon>Bacteria</taxon>
        <taxon>Candidatus Roizmaniibacteriota</taxon>
    </lineage>
</organism>
<dbReference type="InterPro" id="IPR002686">
    <property type="entry name" value="Transposase_17"/>
</dbReference>
<reference evidence="2 3" key="1">
    <citation type="journal article" date="2016" name="Nat. Commun.">
        <title>Thousands of microbial genomes shed light on interconnected biogeochemical processes in an aquifer system.</title>
        <authorList>
            <person name="Anantharaman K."/>
            <person name="Brown C.T."/>
            <person name="Hug L.A."/>
            <person name="Sharon I."/>
            <person name="Castelle C.J."/>
            <person name="Probst A.J."/>
            <person name="Thomas B.C."/>
            <person name="Singh A."/>
            <person name="Wilkins M.J."/>
            <person name="Karaoz U."/>
            <person name="Brodie E.L."/>
            <person name="Williams K.H."/>
            <person name="Hubbard S.S."/>
            <person name="Banfield J.F."/>
        </authorList>
    </citation>
    <scope>NUCLEOTIDE SEQUENCE [LARGE SCALE GENOMIC DNA]</scope>
</reference>